<keyword evidence="6" id="KW-1185">Reference proteome</keyword>
<dbReference type="InterPro" id="IPR050204">
    <property type="entry name" value="AraC_XylS_family_regulators"/>
</dbReference>
<evidence type="ECO:0000256" key="2">
    <source>
        <dbReference type="ARBA" id="ARBA00023125"/>
    </source>
</evidence>
<dbReference type="GO" id="GO:0043565">
    <property type="term" value="F:sequence-specific DNA binding"/>
    <property type="evidence" value="ECO:0007669"/>
    <property type="project" value="InterPro"/>
</dbReference>
<gene>
    <name evidence="5" type="ORF">H8S33_08700</name>
</gene>
<evidence type="ECO:0000313" key="5">
    <source>
        <dbReference type="EMBL" id="MBC5636894.1"/>
    </source>
</evidence>
<dbReference type="InterPro" id="IPR018060">
    <property type="entry name" value="HTH_AraC"/>
</dbReference>
<dbReference type="GO" id="GO:0003700">
    <property type="term" value="F:DNA-binding transcription factor activity"/>
    <property type="evidence" value="ECO:0007669"/>
    <property type="project" value="InterPro"/>
</dbReference>
<dbReference type="PROSITE" id="PS01124">
    <property type="entry name" value="HTH_ARAC_FAMILY_2"/>
    <property type="match status" value="1"/>
</dbReference>
<dbReference type="SMART" id="SM00342">
    <property type="entry name" value="HTH_ARAC"/>
    <property type="match status" value="1"/>
</dbReference>
<dbReference type="Proteomes" id="UP000637359">
    <property type="component" value="Unassembled WGS sequence"/>
</dbReference>
<sequence>MTNEKKRIILQAIEYMNDHLDEEITSEKLANHVGYSPFHFSRVFKEVTGVPPRHYLSALRIEAGKEALVNPSDSIIKAVLGAGFRSAGSFSSKFKQYVGLSPKQFQKNIKPLHRFMNEYDVSTNLLPLEALEPSVTCRIIVPPSFNGLIFIGLFSKPIPDQAPIIGTAINHQQTSCTFSNVPKGKYYVLAVAIAKSLNPLNYFLLSNALRGIAEKPVDTEHHRTSFTEVTLREALPYDPPILINLPKLLFDTTKANQEKNK</sequence>
<dbReference type="EMBL" id="JACOOL010000005">
    <property type="protein sequence ID" value="MBC5636894.1"/>
    <property type="molecule type" value="Genomic_DNA"/>
</dbReference>
<dbReference type="PANTHER" id="PTHR46796">
    <property type="entry name" value="HTH-TYPE TRANSCRIPTIONAL ACTIVATOR RHAS-RELATED"/>
    <property type="match status" value="1"/>
</dbReference>
<comment type="caution">
    <text evidence="5">The sequence shown here is derived from an EMBL/GenBank/DDBJ whole genome shotgun (WGS) entry which is preliminary data.</text>
</comment>
<name>A0A923L5M3_9BACI</name>
<dbReference type="InterPro" id="IPR009057">
    <property type="entry name" value="Homeodomain-like_sf"/>
</dbReference>
<keyword evidence="3" id="KW-0804">Transcription</keyword>
<feature type="domain" description="HTH araC/xylS-type" evidence="4">
    <location>
        <begin position="10"/>
        <end position="108"/>
    </location>
</feature>
<dbReference type="AlphaFoldDB" id="A0A923L5M3"/>
<evidence type="ECO:0000259" key="4">
    <source>
        <dbReference type="PROSITE" id="PS01124"/>
    </source>
</evidence>
<dbReference type="SUPFAM" id="SSF46689">
    <property type="entry name" value="Homeodomain-like"/>
    <property type="match status" value="2"/>
</dbReference>
<proteinExistence type="predicted"/>
<dbReference type="RefSeq" id="WP_186869606.1">
    <property type="nucleotide sequence ID" value="NZ_JACOOL010000005.1"/>
</dbReference>
<evidence type="ECO:0000256" key="3">
    <source>
        <dbReference type="ARBA" id="ARBA00023163"/>
    </source>
</evidence>
<reference evidence="5" key="1">
    <citation type="submission" date="2020-08" db="EMBL/GenBank/DDBJ databases">
        <title>Genome public.</title>
        <authorList>
            <person name="Liu C."/>
            <person name="Sun Q."/>
        </authorList>
    </citation>
    <scope>NUCLEOTIDE SEQUENCE</scope>
    <source>
        <strain evidence="5">BX22</strain>
    </source>
</reference>
<dbReference type="Gene3D" id="1.10.10.60">
    <property type="entry name" value="Homeodomain-like"/>
    <property type="match status" value="2"/>
</dbReference>
<keyword evidence="2" id="KW-0238">DNA-binding</keyword>
<evidence type="ECO:0000313" key="6">
    <source>
        <dbReference type="Proteomes" id="UP000637359"/>
    </source>
</evidence>
<evidence type="ECO:0000256" key="1">
    <source>
        <dbReference type="ARBA" id="ARBA00023015"/>
    </source>
</evidence>
<dbReference type="Pfam" id="PF12833">
    <property type="entry name" value="HTH_18"/>
    <property type="match status" value="1"/>
</dbReference>
<keyword evidence="1" id="KW-0805">Transcription regulation</keyword>
<protein>
    <submittedName>
        <fullName evidence="5">Helix-turn-helix transcriptional regulator</fullName>
    </submittedName>
</protein>
<organism evidence="5 6">
    <name type="scientific">Ornithinibacillus hominis</name>
    <dbReference type="NCBI Taxonomy" id="2763055"/>
    <lineage>
        <taxon>Bacteria</taxon>
        <taxon>Bacillati</taxon>
        <taxon>Bacillota</taxon>
        <taxon>Bacilli</taxon>
        <taxon>Bacillales</taxon>
        <taxon>Bacillaceae</taxon>
        <taxon>Ornithinibacillus</taxon>
    </lineage>
</organism>
<accession>A0A923L5M3</accession>